<dbReference type="STRING" id="1313304.CALK_2367"/>
<dbReference type="RefSeq" id="WP_022637723.1">
    <property type="nucleotide sequence ID" value="NZ_ASJR01000032.1"/>
</dbReference>
<organism evidence="2 3">
    <name type="scientific">Chitinivibrio alkaliphilus ACht1</name>
    <dbReference type="NCBI Taxonomy" id="1313304"/>
    <lineage>
        <taxon>Bacteria</taxon>
        <taxon>Pseudomonadati</taxon>
        <taxon>Fibrobacterota</taxon>
        <taxon>Chitinivibrionia</taxon>
        <taxon>Chitinivibrionales</taxon>
        <taxon>Chitinivibrionaceae</taxon>
        <taxon>Chitinivibrio</taxon>
    </lineage>
</organism>
<keyword evidence="2" id="KW-0456">Lyase</keyword>
<protein>
    <submittedName>
        <fullName evidence="2">Fumarate lyase</fullName>
    </submittedName>
</protein>
<dbReference type="InterPro" id="IPR024083">
    <property type="entry name" value="Fumarase/histidase_N"/>
</dbReference>
<dbReference type="InterPro" id="IPR000362">
    <property type="entry name" value="Fumarate_lyase_fam"/>
</dbReference>
<dbReference type="EMBL" id="ASJR01000032">
    <property type="protein sequence ID" value="ERP30801.1"/>
    <property type="molecule type" value="Genomic_DNA"/>
</dbReference>
<feature type="domain" description="Fumarate lyase N-terminal" evidence="1">
    <location>
        <begin position="12"/>
        <end position="332"/>
    </location>
</feature>
<dbReference type="InterPro" id="IPR008948">
    <property type="entry name" value="L-Aspartase-like"/>
</dbReference>
<dbReference type="GO" id="GO:0006531">
    <property type="term" value="P:aspartate metabolic process"/>
    <property type="evidence" value="ECO:0007669"/>
    <property type="project" value="TreeGrafter"/>
</dbReference>
<dbReference type="InterPro" id="IPR051546">
    <property type="entry name" value="Aspartate_Ammonia-Lyase"/>
</dbReference>
<dbReference type="InterPro" id="IPR022761">
    <property type="entry name" value="Fumarate_lyase_N"/>
</dbReference>
<keyword evidence="3" id="KW-1185">Reference proteome</keyword>
<dbReference type="eggNOG" id="COG1027">
    <property type="taxonomic scope" value="Bacteria"/>
</dbReference>
<dbReference type="InterPro" id="IPR020557">
    <property type="entry name" value="Fumarate_lyase_CS"/>
</dbReference>
<accession>U7D5G2</accession>
<gene>
    <name evidence="2" type="ORF">CALK_2367</name>
</gene>
<dbReference type="GO" id="GO:0005829">
    <property type="term" value="C:cytosol"/>
    <property type="evidence" value="ECO:0007669"/>
    <property type="project" value="TreeGrafter"/>
</dbReference>
<proteinExistence type="predicted"/>
<dbReference type="Gene3D" id="1.20.200.10">
    <property type="entry name" value="Fumarase/aspartase (Central domain)"/>
    <property type="match status" value="1"/>
</dbReference>
<sequence length="459" mass="50264">MRKERDLLGSRSIPGNALYGIHTQRAIDNFGRAVLTEGQGRIIHALAEVKKAALQTNQSLGMIPDSVAPALEQACNEICAGRHDDHFPVPFYQGGGGTSTNMNINEVIANRALELCGFQRGEYTKIDPVELVNLHQSTNDVYPTAIRIALLRFLQELESAVTSLQNQLQEREQEFSHVITLARTEWEDAVPITMGAQFASFAGAIERDRWRCFKAQERIRLVNIGGTAVGTGLTAPRKYIHLILETLRQNTGLPLGHGRFLMDVTANQDDFVEVLGTVRALAATLVKIGRDLRFLHTAREIRLEPAQAGSSIMPGKINPVHIECCISCAVQAQSAADAAERAASMGTLQINEFLPLLGENVLQAVGFVQRGSSVLHEAVSHLTVDAQRCCQRFENSPVIITAFVQSLGYKRCEKLLSAYTGDMPFQKYLEQQLGKDFVAAHLTKEAIMALGHRSAGGGV</sequence>
<evidence type="ECO:0000313" key="2">
    <source>
        <dbReference type="EMBL" id="ERP30801.1"/>
    </source>
</evidence>
<dbReference type="PROSITE" id="PS00163">
    <property type="entry name" value="FUMARATE_LYASES"/>
    <property type="match status" value="1"/>
</dbReference>
<dbReference type="OrthoDB" id="9802809at2"/>
<dbReference type="PANTHER" id="PTHR42696">
    <property type="entry name" value="ASPARTATE AMMONIA-LYASE"/>
    <property type="match status" value="1"/>
</dbReference>
<comment type="caution">
    <text evidence="2">The sequence shown here is derived from an EMBL/GenBank/DDBJ whole genome shotgun (WGS) entry which is preliminary data.</text>
</comment>
<dbReference type="AlphaFoldDB" id="U7D5G2"/>
<dbReference type="GO" id="GO:0008797">
    <property type="term" value="F:aspartate ammonia-lyase activity"/>
    <property type="evidence" value="ECO:0007669"/>
    <property type="project" value="TreeGrafter"/>
</dbReference>
<dbReference type="PRINTS" id="PR00149">
    <property type="entry name" value="FUMRATELYASE"/>
</dbReference>
<dbReference type="PANTHER" id="PTHR42696:SF2">
    <property type="entry name" value="ASPARTATE AMMONIA-LYASE"/>
    <property type="match status" value="1"/>
</dbReference>
<dbReference type="Proteomes" id="UP000017148">
    <property type="component" value="Unassembled WGS sequence"/>
</dbReference>
<evidence type="ECO:0000313" key="3">
    <source>
        <dbReference type="Proteomes" id="UP000017148"/>
    </source>
</evidence>
<evidence type="ECO:0000259" key="1">
    <source>
        <dbReference type="Pfam" id="PF00206"/>
    </source>
</evidence>
<name>U7D5G2_9BACT</name>
<dbReference type="PATRIC" id="fig|1313304.3.peg.2256"/>
<dbReference type="SUPFAM" id="SSF48557">
    <property type="entry name" value="L-aspartase-like"/>
    <property type="match status" value="1"/>
</dbReference>
<reference evidence="2 3" key="1">
    <citation type="journal article" date="2013" name="Environ. Microbiol.">
        <title>Genome analysis of Chitinivibrio alkaliphilus gen. nov., sp. nov., a novel extremely haloalkaliphilic anaerobic chitinolytic bacterium from the candidate phylum Termite Group 3.</title>
        <authorList>
            <person name="Sorokin D.Y."/>
            <person name="Gumerov V.M."/>
            <person name="Rakitin A.L."/>
            <person name="Beletsky A.V."/>
            <person name="Damste J.S."/>
            <person name="Muyzer G."/>
            <person name="Mardanov A.V."/>
            <person name="Ravin N.V."/>
        </authorList>
    </citation>
    <scope>NUCLEOTIDE SEQUENCE [LARGE SCALE GENOMIC DNA]</scope>
    <source>
        <strain evidence="2 3">ACht1</strain>
    </source>
</reference>
<dbReference type="Pfam" id="PF00206">
    <property type="entry name" value="Lyase_1"/>
    <property type="match status" value="1"/>
</dbReference>
<dbReference type="Gene3D" id="1.10.275.10">
    <property type="entry name" value="Fumarase/aspartase (N-terminal domain)"/>
    <property type="match status" value="1"/>
</dbReference>